<reference evidence="2 3" key="1">
    <citation type="submission" date="2019-06" db="EMBL/GenBank/DDBJ databases">
        <title>Draft genomes of female and male turbot (Scophthalmus maximus).</title>
        <authorList>
            <person name="Xu H."/>
            <person name="Xu X.-W."/>
            <person name="Shao C."/>
            <person name="Chen S."/>
        </authorList>
    </citation>
    <scope>NUCLEOTIDE SEQUENCE [LARGE SCALE GENOMIC DNA]</scope>
    <source>
        <strain evidence="2">Ysfricsl-2016a</strain>
        <tissue evidence="2">Blood</tissue>
    </source>
</reference>
<proteinExistence type="predicted"/>
<evidence type="ECO:0000313" key="3">
    <source>
        <dbReference type="Proteomes" id="UP000438429"/>
    </source>
</evidence>
<sequence>MDVLTAPVNTSIFTQPRMRPRRPDPSSEQGILHIYPLAASHDSRPEVKHSIRHDTRKETESVKDASLSCTRT</sequence>
<protein>
    <submittedName>
        <fullName evidence="2">Uncharacterized protein</fullName>
    </submittedName>
</protein>
<evidence type="ECO:0000256" key="1">
    <source>
        <dbReference type="SAM" id="MobiDB-lite"/>
    </source>
</evidence>
<gene>
    <name evidence="2" type="ORF">F2P81_021613</name>
</gene>
<evidence type="ECO:0000313" key="2">
    <source>
        <dbReference type="EMBL" id="KAF0026876.1"/>
    </source>
</evidence>
<organism evidence="2 3">
    <name type="scientific">Scophthalmus maximus</name>
    <name type="common">Turbot</name>
    <name type="synonym">Psetta maxima</name>
    <dbReference type="NCBI Taxonomy" id="52904"/>
    <lineage>
        <taxon>Eukaryota</taxon>
        <taxon>Metazoa</taxon>
        <taxon>Chordata</taxon>
        <taxon>Craniata</taxon>
        <taxon>Vertebrata</taxon>
        <taxon>Euteleostomi</taxon>
        <taxon>Actinopterygii</taxon>
        <taxon>Neopterygii</taxon>
        <taxon>Teleostei</taxon>
        <taxon>Neoteleostei</taxon>
        <taxon>Acanthomorphata</taxon>
        <taxon>Carangaria</taxon>
        <taxon>Pleuronectiformes</taxon>
        <taxon>Pleuronectoidei</taxon>
        <taxon>Scophthalmidae</taxon>
        <taxon>Scophthalmus</taxon>
    </lineage>
</organism>
<dbReference type="EMBL" id="VEVO01000019">
    <property type="protein sequence ID" value="KAF0026876.1"/>
    <property type="molecule type" value="Genomic_DNA"/>
</dbReference>
<name>A0A6A4RVV0_SCOMX</name>
<accession>A0A6A4RVV0</accession>
<feature type="compositionally biased region" description="Basic and acidic residues" evidence="1">
    <location>
        <begin position="41"/>
        <end position="63"/>
    </location>
</feature>
<comment type="caution">
    <text evidence="2">The sequence shown here is derived from an EMBL/GenBank/DDBJ whole genome shotgun (WGS) entry which is preliminary data.</text>
</comment>
<dbReference type="AlphaFoldDB" id="A0A6A4RVV0"/>
<dbReference type="Proteomes" id="UP000438429">
    <property type="component" value="Unassembled WGS sequence"/>
</dbReference>
<feature type="region of interest" description="Disordered" evidence="1">
    <location>
        <begin position="39"/>
        <end position="72"/>
    </location>
</feature>